<dbReference type="EMBL" id="CP001650">
    <property type="protein sequence ID" value="ADF52985.1"/>
    <property type="molecule type" value="Genomic_DNA"/>
</dbReference>
<accession>D5BF87</accession>
<keyword evidence="2" id="KW-1185">Reference proteome</keyword>
<dbReference type="HOGENOM" id="CLU_3319761_0_0_10"/>
<dbReference type="Proteomes" id="UP000001654">
    <property type="component" value="Chromosome"/>
</dbReference>
<dbReference type="AlphaFoldDB" id="D5BF87"/>
<name>D5BF87_ZUNPS</name>
<protein>
    <submittedName>
        <fullName evidence="1">Uncharacterized protein</fullName>
    </submittedName>
</protein>
<organism evidence="1 2">
    <name type="scientific">Zunongwangia profunda (strain DSM 18752 / CCTCC AB 206139 / SM-A87)</name>
    <name type="common">Wangia profunda</name>
    <dbReference type="NCBI Taxonomy" id="655815"/>
    <lineage>
        <taxon>Bacteria</taxon>
        <taxon>Pseudomonadati</taxon>
        <taxon>Bacteroidota</taxon>
        <taxon>Flavobacteriia</taxon>
        <taxon>Flavobacteriales</taxon>
        <taxon>Flavobacteriaceae</taxon>
        <taxon>Zunongwangia</taxon>
    </lineage>
</organism>
<reference evidence="1 2" key="1">
    <citation type="journal article" date="2010" name="BMC Genomics">
        <title>The complete genome of Zunongwangia profunda SM-A87 reveals its adaptation to the deep-sea environment and ecological role in sedimentary organic nitrogen degradation.</title>
        <authorList>
            <person name="Qin Q.L."/>
            <person name="Zhang X.Y."/>
            <person name="Wang X.M."/>
            <person name="Liu G.M."/>
            <person name="Chen X.L."/>
            <person name="Xie B.B."/>
            <person name="Dang H.Y."/>
            <person name="Zhou B.C."/>
            <person name="Yu J."/>
            <person name="Zhang Y.Z."/>
        </authorList>
    </citation>
    <scope>NUCLEOTIDE SEQUENCE [LARGE SCALE GENOMIC DNA]</scope>
    <source>
        <strain evidence="2">DSM 18752 / CCTCC AB 206139 / SM-A87</strain>
    </source>
</reference>
<dbReference type="KEGG" id="zpr:ZPR_2663"/>
<gene>
    <name evidence="1" type="ordered locus">ZPR_2663</name>
</gene>
<sequence length="39" mass="4514">MGEGAKHKAVKLVKMPYFLHDLFVGCQIAIFIQKSDFFR</sequence>
<proteinExistence type="predicted"/>
<evidence type="ECO:0000313" key="2">
    <source>
        <dbReference type="Proteomes" id="UP000001654"/>
    </source>
</evidence>
<evidence type="ECO:0000313" key="1">
    <source>
        <dbReference type="EMBL" id="ADF52985.1"/>
    </source>
</evidence>